<evidence type="ECO:0000256" key="7">
    <source>
        <dbReference type="HAMAP-Rule" id="MF_00966"/>
    </source>
</evidence>
<evidence type="ECO:0000256" key="4">
    <source>
        <dbReference type="ARBA" id="ARBA00022857"/>
    </source>
</evidence>
<dbReference type="GO" id="GO:0009051">
    <property type="term" value="P:pentose-phosphate shunt, oxidative branch"/>
    <property type="evidence" value="ECO:0007669"/>
    <property type="project" value="TreeGrafter"/>
</dbReference>
<dbReference type="Pfam" id="PF02781">
    <property type="entry name" value="G6PD_C"/>
    <property type="match status" value="1"/>
</dbReference>
<dbReference type="GO" id="GO:0005829">
    <property type="term" value="C:cytosol"/>
    <property type="evidence" value="ECO:0007669"/>
    <property type="project" value="TreeGrafter"/>
</dbReference>
<evidence type="ECO:0000256" key="3">
    <source>
        <dbReference type="ARBA" id="ARBA00022526"/>
    </source>
</evidence>
<dbReference type="OrthoDB" id="9802739at2"/>
<dbReference type="InterPro" id="IPR022674">
    <property type="entry name" value="G6P_DH_NAD-bd"/>
</dbReference>
<feature type="binding site" evidence="7">
    <location>
        <position position="173"/>
    </location>
    <ligand>
        <name>substrate</name>
    </ligand>
</feature>
<comment type="caution">
    <text evidence="10">The sequence shown here is derived from an EMBL/GenBank/DDBJ whole genome shotgun (WGS) entry which is preliminary data.</text>
</comment>
<keyword evidence="4 7" id="KW-0521">NADP</keyword>
<evidence type="ECO:0000259" key="9">
    <source>
        <dbReference type="Pfam" id="PF02781"/>
    </source>
</evidence>
<dbReference type="GO" id="GO:0006006">
    <property type="term" value="P:glucose metabolic process"/>
    <property type="evidence" value="ECO:0007669"/>
    <property type="project" value="UniProtKB-KW"/>
</dbReference>
<dbReference type="UniPathway" id="UPA00115">
    <property type="reaction ID" value="UER00408"/>
</dbReference>
<dbReference type="PANTHER" id="PTHR23429:SF0">
    <property type="entry name" value="GLUCOSE-6-PHOSPHATE 1-DEHYDROGENASE"/>
    <property type="match status" value="1"/>
</dbReference>
<evidence type="ECO:0000259" key="8">
    <source>
        <dbReference type="Pfam" id="PF00479"/>
    </source>
</evidence>
<evidence type="ECO:0000256" key="5">
    <source>
        <dbReference type="ARBA" id="ARBA00023002"/>
    </source>
</evidence>
<evidence type="ECO:0000313" key="10">
    <source>
        <dbReference type="EMBL" id="THD11085.1"/>
    </source>
</evidence>
<accession>A0A4S3KPY8</accession>
<comment type="pathway">
    <text evidence="1 7">Carbohydrate degradation; pentose phosphate pathway; D-ribulose 5-phosphate from D-glucose 6-phosphate (oxidative stage): step 1/3.</text>
</comment>
<dbReference type="Gene3D" id="3.40.50.720">
    <property type="entry name" value="NAD(P)-binding Rossmann-like Domain"/>
    <property type="match status" value="1"/>
</dbReference>
<dbReference type="RefSeq" id="WP_081126830.1">
    <property type="nucleotide sequence ID" value="NZ_DAHXOC010000033.1"/>
</dbReference>
<dbReference type="InterPro" id="IPR022675">
    <property type="entry name" value="G6P_DH_C"/>
</dbReference>
<feature type="domain" description="Glucose-6-phosphate dehydrogenase NAD-binding" evidence="8">
    <location>
        <begin position="7"/>
        <end position="178"/>
    </location>
</feature>
<gene>
    <name evidence="7" type="primary">zwf</name>
    <name evidence="10" type="ORF">B1806_05015</name>
</gene>
<dbReference type="PRINTS" id="PR00079">
    <property type="entry name" value="G6PDHDRGNASE"/>
</dbReference>
<dbReference type="EC" id="1.1.1.49" evidence="7"/>
<evidence type="ECO:0000256" key="1">
    <source>
        <dbReference type="ARBA" id="ARBA00004937"/>
    </source>
</evidence>
<sequence length="485" mass="53857">MAAQTLVILGATGDLTQRLLMPALYRLRRENLTADLRILGYAMEPWSRARFQSHIGKALRNFSEDYDARSAAAFVRQLDYISGQLTPEDLARIAGHLSPGTLFYLALPPPLFGTAAQALGAAGFAQAPRNGWRRLVVEKPFGTDLASAEQLRKQMHAHWDEAQVLRIDHFLGKEATQNLMVMRFANRLLEPVWNAQHIAQVQITYAETLGVEHRAAYYDKAGALRDMLQNHLMQLFSLAAMEPLSAWDGEVLRDHKVEVLRAVKPIDARNLAAHAVRGQYRAGRSGRSKLAGYRSEPGIPRASNTETFAALRLEIDNWRWQGVPFYLRSGKRLAGETSEIAVQFRRAAGPLPGLVQAGDSNWLVLRIKPEQRMDLELTAKRPGLKLEGRSVTLSAPYADAGDAGFSAYEQLLIDALAGERAHFLRFDEVEWAWRIVDPVLRAWQHGSPDFYPAGGEGPATQARLLDAGLRWRSIAATTADVAGTP</sequence>
<protein>
    <recommendedName>
        <fullName evidence="7">Glucose-6-phosphate 1-dehydrogenase</fullName>
        <shortName evidence="7">G6PD</shortName>
        <ecNumber evidence="7">1.1.1.49</ecNumber>
    </recommendedName>
</protein>
<feature type="binding site" evidence="7">
    <location>
        <position position="226"/>
    </location>
    <ligand>
        <name>substrate</name>
    </ligand>
</feature>
<dbReference type="GO" id="GO:0004345">
    <property type="term" value="F:glucose-6-phosphate dehydrogenase activity"/>
    <property type="evidence" value="ECO:0007669"/>
    <property type="project" value="UniProtKB-UniRule"/>
</dbReference>
<dbReference type="PANTHER" id="PTHR23429">
    <property type="entry name" value="GLUCOSE-6-PHOSPHATE 1-DEHYDROGENASE G6PD"/>
    <property type="match status" value="1"/>
</dbReference>
<feature type="binding site" evidence="7">
    <location>
        <position position="207"/>
    </location>
    <ligand>
        <name>substrate</name>
    </ligand>
</feature>
<comment type="similarity">
    <text evidence="2 7">Belongs to the glucose-6-phosphate dehydrogenase family.</text>
</comment>
<evidence type="ECO:0000256" key="6">
    <source>
        <dbReference type="ARBA" id="ARBA00023277"/>
    </source>
</evidence>
<dbReference type="Proteomes" id="UP000307749">
    <property type="component" value="Unassembled WGS sequence"/>
</dbReference>
<dbReference type="NCBIfam" id="TIGR00871">
    <property type="entry name" value="zwf"/>
    <property type="match status" value="1"/>
</dbReference>
<comment type="function">
    <text evidence="7">Catalyzes the oxidation of glucose 6-phosphate to 6-phosphogluconolactone.</text>
</comment>
<keyword evidence="6 7" id="KW-0119">Carbohydrate metabolism</keyword>
<dbReference type="InterPro" id="IPR001282">
    <property type="entry name" value="G6P_DH"/>
</dbReference>
<dbReference type="AlphaFoldDB" id="A0A4S3KPY8"/>
<dbReference type="SUPFAM" id="SSF51735">
    <property type="entry name" value="NAD(P)-binding Rossmann-fold domains"/>
    <property type="match status" value="1"/>
</dbReference>
<dbReference type="HAMAP" id="MF_00966">
    <property type="entry name" value="G6PD"/>
    <property type="match status" value="1"/>
</dbReference>
<dbReference type="Pfam" id="PF00479">
    <property type="entry name" value="G6PD_N"/>
    <property type="match status" value="1"/>
</dbReference>
<dbReference type="InterPro" id="IPR019796">
    <property type="entry name" value="G6P_DH_AS"/>
</dbReference>
<organism evidence="10 11">
    <name type="scientific">Metallibacterium scheffleri</name>
    <dbReference type="NCBI Taxonomy" id="993689"/>
    <lineage>
        <taxon>Bacteria</taxon>
        <taxon>Pseudomonadati</taxon>
        <taxon>Pseudomonadota</taxon>
        <taxon>Gammaproteobacteria</taxon>
        <taxon>Lysobacterales</taxon>
        <taxon>Rhodanobacteraceae</taxon>
        <taxon>Metallibacterium</taxon>
    </lineage>
</organism>
<comment type="catalytic activity">
    <reaction evidence="7">
        <text>D-glucose 6-phosphate + NADP(+) = 6-phospho-D-glucono-1,5-lactone + NADPH + H(+)</text>
        <dbReference type="Rhea" id="RHEA:15841"/>
        <dbReference type="ChEBI" id="CHEBI:15378"/>
        <dbReference type="ChEBI" id="CHEBI:57783"/>
        <dbReference type="ChEBI" id="CHEBI:57955"/>
        <dbReference type="ChEBI" id="CHEBI:58349"/>
        <dbReference type="ChEBI" id="CHEBI:61548"/>
        <dbReference type="EC" id="1.1.1.49"/>
    </reaction>
</comment>
<dbReference type="STRING" id="993689.GCA_002077135_01179"/>
<dbReference type="GO" id="GO:0050661">
    <property type="term" value="F:NADP binding"/>
    <property type="evidence" value="ECO:0007669"/>
    <property type="project" value="UniProtKB-UniRule"/>
</dbReference>
<reference evidence="10 11" key="1">
    <citation type="submission" date="2017-02" db="EMBL/GenBank/DDBJ databases">
        <title>Whole genome sequencing of Metallibacterium scheffleri DSM 24874 (T).</title>
        <authorList>
            <person name="Kumar S."/>
            <person name="Patil P."/>
            <person name="Patil P.B."/>
        </authorList>
    </citation>
    <scope>NUCLEOTIDE SEQUENCE [LARGE SCALE GENOMIC DNA]</scope>
    <source>
        <strain evidence="10 11">DSM 24874</strain>
    </source>
</reference>
<keyword evidence="11" id="KW-1185">Reference proteome</keyword>
<dbReference type="PIRSF" id="PIRSF000110">
    <property type="entry name" value="G6PD"/>
    <property type="match status" value="1"/>
</dbReference>
<dbReference type="SUPFAM" id="SSF55347">
    <property type="entry name" value="Glyceraldehyde-3-phosphate dehydrogenase-like, C-terminal domain"/>
    <property type="match status" value="1"/>
</dbReference>
<feature type="domain" description="Glucose-6-phosphate dehydrogenase C-terminal" evidence="9">
    <location>
        <begin position="180"/>
        <end position="467"/>
    </location>
</feature>
<feature type="binding site" evidence="7">
    <location>
        <position position="331"/>
    </location>
    <ligand>
        <name>substrate</name>
    </ligand>
</feature>
<dbReference type="NCBIfam" id="NF009492">
    <property type="entry name" value="PRK12853.1-3"/>
    <property type="match status" value="1"/>
</dbReference>
<dbReference type="InterPro" id="IPR036291">
    <property type="entry name" value="NAD(P)-bd_dom_sf"/>
</dbReference>
<feature type="binding site" evidence="7">
    <location>
        <position position="169"/>
    </location>
    <ligand>
        <name>substrate</name>
    </ligand>
</feature>
<feature type="active site" description="Proton acceptor" evidence="7">
    <location>
        <position position="231"/>
    </location>
</feature>
<keyword evidence="5 7" id="KW-0560">Oxidoreductase</keyword>
<feature type="binding site" evidence="7">
    <location>
        <position position="139"/>
    </location>
    <ligand>
        <name>NADP(+)</name>
        <dbReference type="ChEBI" id="CHEBI:58349"/>
    </ligand>
</feature>
<proteinExistence type="inferred from homology"/>
<dbReference type="Gene3D" id="3.30.360.10">
    <property type="entry name" value="Dihydrodipicolinate Reductase, domain 2"/>
    <property type="match status" value="1"/>
</dbReference>
<dbReference type="EMBL" id="MWQO01000016">
    <property type="protein sequence ID" value="THD11085.1"/>
    <property type="molecule type" value="Genomic_DNA"/>
</dbReference>
<evidence type="ECO:0000313" key="11">
    <source>
        <dbReference type="Proteomes" id="UP000307749"/>
    </source>
</evidence>
<evidence type="ECO:0000256" key="2">
    <source>
        <dbReference type="ARBA" id="ARBA00009975"/>
    </source>
</evidence>
<comment type="caution">
    <text evidence="7">Lacks conserved residue(s) required for the propagation of feature annotation.</text>
</comment>
<keyword evidence="3 7" id="KW-0313">Glucose metabolism</keyword>
<dbReference type="PROSITE" id="PS00069">
    <property type="entry name" value="G6P_DEHYDROGENASE"/>
    <property type="match status" value="1"/>
</dbReference>
<name>A0A4S3KPY8_9GAMM</name>